<evidence type="ECO:0000313" key="3">
    <source>
        <dbReference type="EMBL" id="MFD0981712.1"/>
    </source>
</evidence>
<dbReference type="Proteomes" id="UP001597108">
    <property type="component" value="Unassembled WGS sequence"/>
</dbReference>
<feature type="domain" description="GSCFA" evidence="2">
    <location>
        <begin position="43"/>
        <end position="312"/>
    </location>
</feature>
<sequence>MTKTDHPYRSQPPKAFWKRTVSGVHPLDVEGWYSKKFSIDKMRVATAGSCFAQHIGRNLRARGFSVVDTEPAPEALSADRRLDYGYGMYSARYGNVYTSRQLLQLFQRALGQWKPAEPAWLKGDGVVDPFRPTIEPEPFGSVAEMEALRASHLECVAEILRKSDLFVFTMGLTETWLSKEDGAAFPLCPGTAGGTFSEDRHVFQNLSPGEIHRDMQEFIKLVRSVNPKMRFILTVSPVPLMATATNDNVAVATMYSKSALRAAAGRLAGGMKFVDYFPSYEIISSPFMRGQFFNPDMREVSAHGVNHVMDIFFAEHAPLSARNAAKAACSGTTGEPEASGKGSGEAMSEEERLERILCDEELLAEFGEAKE</sequence>
<dbReference type="InterPro" id="IPR014982">
    <property type="entry name" value="GSCFA"/>
</dbReference>
<evidence type="ECO:0000313" key="4">
    <source>
        <dbReference type="Proteomes" id="UP001597108"/>
    </source>
</evidence>
<evidence type="ECO:0000256" key="1">
    <source>
        <dbReference type="SAM" id="MobiDB-lite"/>
    </source>
</evidence>
<proteinExistence type="predicted"/>
<accession>A0ABW3IU79</accession>
<protein>
    <submittedName>
        <fullName evidence="3">GSCFA domain-containing protein</fullName>
        <ecNumber evidence="3">3.1.-.-</ecNumber>
    </submittedName>
</protein>
<keyword evidence="4" id="KW-1185">Reference proteome</keyword>
<dbReference type="EC" id="3.1.-.-" evidence="3"/>
<dbReference type="GO" id="GO:0016787">
    <property type="term" value="F:hydrolase activity"/>
    <property type="evidence" value="ECO:0007669"/>
    <property type="project" value="UniProtKB-KW"/>
</dbReference>
<dbReference type="EMBL" id="JBHTJT010000046">
    <property type="protein sequence ID" value="MFD0981712.1"/>
    <property type="molecule type" value="Genomic_DNA"/>
</dbReference>
<reference evidence="4" key="1">
    <citation type="journal article" date="2019" name="Int. J. Syst. Evol. Microbiol.">
        <title>The Global Catalogue of Microorganisms (GCM) 10K type strain sequencing project: providing services to taxonomists for standard genome sequencing and annotation.</title>
        <authorList>
            <consortium name="The Broad Institute Genomics Platform"/>
            <consortium name="The Broad Institute Genome Sequencing Center for Infectious Disease"/>
            <person name="Wu L."/>
            <person name="Ma J."/>
        </authorList>
    </citation>
    <scope>NUCLEOTIDE SEQUENCE [LARGE SCALE GENOMIC DNA]</scope>
    <source>
        <strain evidence="4">CCUG 60524</strain>
    </source>
</reference>
<keyword evidence="3" id="KW-0378">Hydrolase</keyword>
<evidence type="ECO:0000259" key="2">
    <source>
        <dbReference type="Pfam" id="PF08885"/>
    </source>
</evidence>
<name>A0ABW3IU79_9RHOB</name>
<dbReference type="RefSeq" id="WP_386076880.1">
    <property type="nucleotide sequence ID" value="NZ_JBHTJT010000046.1"/>
</dbReference>
<feature type="region of interest" description="Disordered" evidence="1">
    <location>
        <begin position="327"/>
        <end position="352"/>
    </location>
</feature>
<gene>
    <name evidence="3" type="ORF">ACFQ2S_18925</name>
</gene>
<comment type="caution">
    <text evidence="3">The sequence shown here is derived from an EMBL/GenBank/DDBJ whole genome shotgun (WGS) entry which is preliminary data.</text>
</comment>
<organism evidence="3 4">
    <name type="scientific">Tropicimonas aquimaris</name>
    <dbReference type="NCBI Taxonomy" id="914152"/>
    <lineage>
        <taxon>Bacteria</taxon>
        <taxon>Pseudomonadati</taxon>
        <taxon>Pseudomonadota</taxon>
        <taxon>Alphaproteobacteria</taxon>
        <taxon>Rhodobacterales</taxon>
        <taxon>Roseobacteraceae</taxon>
        <taxon>Tropicimonas</taxon>
    </lineage>
</organism>
<dbReference type="Pfam" id="PF08885">
    <property type="entry name" value="GSCFA"/>
    <property type="match status" value="1"/>
</dbReference>